<dbReference type="InterPro" id="IPR018313">
    <property type="entry name" value="SBP_3_CS"/>
</dbReference>
<dbReference type="GO" id="GO:0006865">
    <property type="term" value="P:amino acid transport"/>
    <property type="evidence" value="ECO:0007669"/>
    <property type="project" value="TreeGrafter"/>
</dbReference>
<dbReference type="PROSITE" id="PS01039">
    <property type="entry name" value="SBP_BACTERIAL_3"/>
    <property type="match status" value="1"/>
</dbReference>
<evidence type="ECO:0000259" key="4">
    <source>
        <dbReference type="SMART" id="SM00062"/>
    </source>
</evidence>
<dbReference type="AlphaFoldDB" id="A0A3B0UKZ9"/>
<organism evidence="5">
    <name type="scientific">hydrothermal vent metagenome</name>
    <dbReference type="NCBI Taxonomy" id="652676"/>
    <lineage>
        <taxon>unclassified sequences</taxon>
        <taxon>metagenomes</taxon>
        <taxon>ecological metagenomes</taxon>
    </lineage>
</organism>
<evidence type="ECO:0000256" key="3">
    <source>
        <dbReference type="ARBA" id="ARBA00022729"/>
    </source>
</evidence>
<protein>
    <submittedName>
        <fullName evidence="5">ABC transporter, substrate-binding protein (Cluster 3, basic aa/glutamine/opines)</fullName>
    </submittedName>
</protein>
<dbReference type="Gene3D" id="3.40.190.10">
    <property type="entry name" value="Periplasmic binding protein-like II"/>
    <property type="match status" value="2"/>
</dbReference>
<comment type="similarity">
    <text evidence="1">Belongs to the bacterial solute-binding protein 3 family.</text>
</comment>
<dbReference type="InterPro" id="IPR001638">
    <property type="entry name" value="Solute-binding_3/MltF_N"/>
</dbReference>
<dbReference type="PANTHER" id="PTHR30085:SF7">
    <property type="entry name" value="AMINO-ACID ABC TRANSPORTER-BINDING PROTEIN YHDW-RELATED"/>
    <property type="match status" value="1"/>
</dbReference>
<dbReference type="SMART" id="SM00062">
    <property type="entry name" value="PBPb"/>
    <property type="match status" value="1"/>
</dbReference>
<name>A0A3B0UKZ9_9ZZZZ</name>
<dbReference type="Pfam" id="PF00497">
    <property type="entry name" value="SBP_bac_3"/>
    <property type="match status" value="1"/>
</dbReference>
<sequence length="344" mass="38256">MINIWARLAVLLKLPVIILIMLFALPAQAQTLDAVRERGFLVCAASSSLPGFSYRSQDGVWKGFDVDICRAIAAAVFGDPNQVEFRLLSGQSRFAALQTGAVDVLSRNASWTMSRDTRFGARYVATSFFDGQSFLVRQDMGYVSAYELKDIKVCVADSGGDLINVKKFFFSNQVDYTPVIYEDRQDLAVAYQAGLCDAISAPVSFLQAIRRSLPDPVKHRIMPELISKAPYGPTVRDGDDQWFNIVRWTLFALINAEELGVSSQNLDSMLSARTLAIRRLLGKEQDFGKPLGLSRDWMLNVIRAVGNYREIFERHFGPQTGAAMLRGPNALWTQGGLLFAPPIR</sequence>
<keyword evidence="2" id="KW-0813">Transport</keyword>
<proteinExistence type="inferred from homology"/>
<reference evidence="5" key="1">
    <citation type="submission" date="2018-06" db="EMBL/GenBank/DDBJ databases">
        <authorList>
            <person name="Zhirakovskaya E."/>
        </authorList>
    </citation>
    <scope>NUCLEOTIDE SEQUENCE</scope>
</reference>
<dbReference type="CDD" id="cd13692">
    <property type="entry name" value="PBP2_BztA"/>
    <property type="match status" value="1"/>
</dbReference>
<gene>
    <name evidence="5" type="ORF">MNBD_ALPHA12-125</name>
</gene>
<dbReference type="InterPro" id="IPR051455">
    <property type="entry name" value="Bact_solute-bind_prot3"/>
</dbReference>
<dbReference type="EMBL" id="UOEO01000134">
    <property type="protein sequence ID" value="VAW20256.1"/>
    <property type="molecule type" value="Genomic_DNA"/>
</dbReference>
<accession>A0A3B0UKZ9</accession>
<dbReference type="PANTHER" id="PTHR30085">
    <property type="entry name" value="AMINO ACID ABC TRANSPORTER PERMEASE"/>
    <property type="match status" value="1"/>
</dbReference>
<keyword evidence="3" id="KW-0732">Signal</keyword>
<evidence type="ECO:0000256" key="1">
    <source>
        <dbReference type="ARBA" id="ARBA00010333"/>
    </source>
</evidence>
<feature type="domain" description="Solute-binding protein family 3/N-terminal" evidence="4">
    <location>
        <begin position="40"/>
        <end position="269"/>
    </location>
</feature>
<evidence type="ECO:0000313" key="5">
    <source>
        <dbReference type="EMBL" id="VAW20256.1"/>
    </source>
</evidence>
<evidence type="ECO:0000256" key="2">
    <source>
        <dbReference type="ARBA" id="ARBA00022448"/>
    </source>
</evidence>
<dbReference type="SUPFAM" id="SSF53850">
    <property type="entry name" value="Periplasmic binding protein-like II"/>
    <property type="match status" value="1"/>
</dbReference>